<dbReference type="Proteomes" id="UP001164539">
    <property type="component" value="Chromosome 2"/>
</dbReference>
<name>A0ACC1YSR5_MELAZ</name>
<gene>
    <name evidence="1" type="ORF">OWV82_005190</name>
</gene>
<evidence type="ECO:0000313" key="1">
    <source>
        <dbReference type="EMBL" id="KAJ4726491.1"/>
    </source>
</evidence>
<sequence length="101" mass="11336">MAFTLRLLPKASFPLPSFSTNQQKIQKPIFSVYFAIQSASNTAPTEKEIREGRKDQPGEEEFSQKLWDCKTSTSSDRDEEGRERADGSAHKLISPGGFKLI</sequence>
<accession>A0ACC1YSR5</accession>
<evidence type="ECO:0000313" key="2">
    <source>
        <dbReference type="Proteomes" id="UP001164539"/>
    </source>
</evidence>
<proteinExistence type="predicted"/>
<dbReference type="EMBL" id="CM051395">
    <property type="protein sequence ID" value="KAJ4726491.1"/>
    <property type="molecule type" value="Genomic_DNA"/>
</dbReference>
<organism evidence="1 2">
    <name type="scientific">Melia azedarach</name>
    <name type="common">Chinaberry tree</name>
    <dbReference type="NCBI Taxonomy" id="155640"/>
    <lineage>
        <taxon>Eukaryota</taxon>
        <taxon>Viridiplantae</taxon>
        <taxon>Streptophyta</taxon>
        <taxon>Embryophyta</taxon>
        <taxon>Tracheophyta</taxon>
        <taxon>Spermatophyta</taxon>
        <taxon>Magnoliopsida</taxon>
        <taxon>eudicotyledons</taxon>
        <taxon>Gunneridae</taxon>
        <taxon>Pentapetalae</taxon>
        <taxon>rosids</taxon>
        <taxon>malvids</taxon>
        <taxon>Sapindales</taxon>
        <taxon>Meliaceae</taxon>
        <taxon>Melia</taxon>
    </lineage>
</organism>
<comment type="caution">
    <text evidence="1">The sequence shown here is derived from an EMBL/GenBank/DDBJ whole genome shotgun (WGS) entry which is preliminary data.</text>
</comment>
<protein>
    <submittedName>
        <fullName evidence="1">Uncharacterized protein</fullName>
    </submittedName>
</protein>
<reference evidence="1 2" key="1">
    <citation type="journal article" date="2023" name="Science">
        <title>Complex scaffold remodeling in plant triterpene biosynthesis.</title>
        <authorList>
            <person name="De La Pena R."/>
            <person name="Hodgson H."/>
            <person name="Liu J.C."/>
            <person name="Stephenson M.J."/>
            <person name="Martin A.C."/>
            <person name="Owen C."/>
            <person name="Harkess A."/>
            <person name="Leebens-Mack J."/>
            <person name="Jimenez L.E."/>
            <person name="Osbourn A."/>
            <person name="Sattely E.S."/>
        </authorList>
    </citation>
    <scope>NUCLEOTIDE SEQUENCE [LARGE SCALE GENOMIC DNA]</scope>
    <source>
        <strain evidence="2">cv. JPN11</strain>
        <tissue evidence="1">Leaf</tissue>
    </source>
</reference>
<keyword evidence="2" id="KW-1185">Reference proteome</keyword>